<accession>A0ABY8ST88</accession>
<sequence length="181" mass="19493">MSAQTSNEAAAEDAAYRRLSERFEALGIGAKVVPYPEHTTVEEGKALRGAMAGTFTKNLLLKDKKDRHFLLAIHEDRVLDLKAVSALLGGKGHLSFVTGERMQALLGVQPGALTPLGLLQDEERLVTVVVDASLMGDAQLNFHPLQQTESVGLTPKELVAFVHSCGREPLLVDFDVPLPAA</sequence>
<evidence type="ECO:0000256" key="1">
    <source>
        <dbReference type="ARBA" id="ARBA00010201"/>
    </source>
</evidence>
<gene>
    <name evidence="3" type="ORF">QMY55_22125</name>
</gene>
<evidence type="ECO:0000313" key="3">
    <source>
        <dbReference type="EMBL" id="WHS65149.1"/>
    </source>
</evidence>
<dbReference type="InterPro" id="IPR007214">
    <property type="entry name" value="YbaK/aa-tRNA-synth-assoc-dom"/>
</dbReference>
<proteinExistence type="inferred from homology"/>
<dbReference type="Proteomes" id="UP001240697">
    <property type="component" value="Chromosome"/>
</dbReference>
<dbReference type="InterPro" id="IPR040285">
    <property type="entry name" value="ProX/PRXD1"/>
</dbReference>
<evidence type="ECO:0000313" key="4">
    <source>
        <dbReference type="Proteomes" id="UP001240697"/>
    </source>
</evidence>
<dbReference type="PANTHER" id="PTHR31423">
    <property type="entry name" value="YBAK DOMAIN-CONTAINING PROTEIN"/>
    <property type="match status" value="1"/>
</dbReference>
<dbReference type="EMBL" id="CP125947">
    <property type="protein sequence ID" value="WHS65149.1"/>
    <property type="molecule type" value="Genomic_DNA"/>
</dbReference>
<dbReference type="RefSeq" id="WP_283486250.1">
    <property type="nucleotide sequence ID" value="NZ_CP125947.1"/>
</dbReference>
<reference evidence="3 4" key="1">
    <citation type="submission" date="2023-05" db="EMBL/GenBank/DDBJ databases">
        <authorList>
            <person name="Yin Y."/>
            <person name="Lu Z."/>
        </authorList>
    </citation>
    <scope>NUCLEOTIDE SEQUENCE [LARGE SCALE GENOMIC DNA]</scope>
    <source>
        <strain evidence="3 4">ZM22</strain>
    </source>
</reference>
<name>A0ABY8ST88_9BURK</name>
<dbReference type="PANTHER" id="PTHR31423:SF3">
    <property type="entry name" value="PROLYL-TRNA SYNTHETASE ASSOCIATED DOMAIN-CONTAINING PROTEIN 1-RELATED"/>
    <property type="match status" value="1"/>
</dbReference>
<dbReference type="SUPFAM" id="SSF55826">
    <property type="entry name" value="YbaK/ProRS associated domain"/>
    <property type="match status" value="1"/>
</dbReference>
<protein>
    <submittedName>
        <fullName evidence="3">YbaK/EbsC family protein</fullName>
    </submittedName>
</protein>
<comment type="similarity">
    <text evidence="1">Belongs to the PRORSD1 family.</text>
</comment>
<dbReference type="Pfam" id="PF04073">
    <property type="entry name" value="tRNA_edit"/>
    <property type="match status" value="1"/>
</dbReference>
<evidence type="ECO:0000259" key="2">
    <source>
        <dbReference type="Pfam" id="PF04073"/>
    </source>
</evidence>
<organism evidence="3 4">
    <name type="scientific">Comamonas resistens</name>
    <dbReference type="NCBI Taxonomy" id="3046670"/>
    <lineage>
        <taxon>Bacteria</taxon>
        <taxon>Pseudomonadati</taxon>
        <taxon>Pseudomonadota</taxon>
        <taxon>Betaproteobacteria</taxon>
        <taxon>Burkholderiales</taxon>
        <taxon>Comamonadaceae</taxon>
        <taxon>Comamonas</taxon>
    </lineage>
</organism>
<feature type="domain" description="YbaK/aminoacyl-tRNA synthetase-associated" evidence="2">
    <location>
        <begin position="37"/>
        <end position="160"/>
    </location>
</feature>
<keyword evidence="4" id="KW-1185">Reference proteome</keyword>
<dbReference type="InterPro" id="IPR036754">
    <property type="entry name" value="YbaK/aa-tRNA-synt-asso_dom_sf"/>
</dbReference>
<dbReference type="Gene3D" id="3.90.960.10">
    <property type="entry name" value="YbaK/aminoacyl-tRNA synthetase-associated domain"/>
    <property type="match status" value="1"/>
</dbReference>